<keyword evidence="1" id="KW-0597">Phosphoprotein</keyword>
<evidence type="ECO:0000256" key="1">
    <source>
        <dbReference type="PROSITE-ProRule" id="PRU00169"/>
    </source>
</evidence>
<feature type="domain" description="HTH LytTR-type" evidence="4">
    <location>
        <begin position="146"/>
        <end position="248"/>
    </location>
</feature>
<dbReference type="SMART" id="SM00850">
    <property type="entry name" value="LytTR"/>
    <property type="match status" value="1"/>
</dbReference>
<name>A0A5C6RUR6_9FLAO</name>
<dbReference type="PROSITE" id="PS50930">
    <property type="entry name" value="HTH_LYTTR"/>
    <property type="match status" value="1"/>
</dbReference>
<evidence type="ECO:0000313" key="5">
    <source>
        <dbReference type="EMBL" id="TXB65132.1"/>
    </source>
</evidence>
<dbReference type="SUPFAM" id="SSF52172">
    <property type="entry name" value="CheY-like"/>
    <property type="match status" value="1"/>
</dbReference>
<evidence type="ECO:0000259" key="3">
    <source>
        <dbReference type="PROSITE" id="PS50110"/>
    </source>
</evidence>
<dbReference type="Proteomes" id="UP000321721">
    <property type="component" value="Unassembled WGS sequence"/>
</dbReference>
<feature type="domain" description="Response regulatory" evidence="3">
    <location>
        <begin position="6"/>
        <end position="119"/>
    </location>
</feature>
<dbReference type="PROSITE" id="PS50110">
    <property type="entry name" value="RESPONSE_REGULATORY"/>
    <property type="match status" value="1"/>
</dbReference>
<accession>A0A5C6RUR6</accession>
<keyword evidence="6" id="KW-1185">Reference proteome</keyword>
<gene>
    <name evidence="5" type="ORF">FRY74_06810</name>
</gene>
<dbReference type="RefSeq" id="WP_147099893.1">
    <property type="nucleotide sequence ID" value="NZ_VOOS01000003.1"/>
</dbReference>
<evidence type="ECO:0000259" key="4">
    <source>
        <dbReference type="PROSITE" id="PS50930"/>
    </source>
</evidence>
<dbReference type="Gene3D" id="3.40.50.2300">
    <property type="match status" value="1"/>
</dbReference>
<keyword evidence="2" id="KW-0175">Coiled coil</keyword>
<dbReference type="AlphaFoldDB" id="A0A5C6RUR6"/>
<protein>
    <submittedName>
        <fullName evidence="5">Response regulator transcription factor</fullName>
    </submittedName>
</protein>
<dbReference type="PANTHER" id="PTHR37299">
    <property type="entry name" value="TRANSCRIPTIONAL REGULATOR-RELATED"/>
    <property type="match status" value="1"/>
</dbReference>
<dbReference type="InterPro" id="IPR007492">
    <property type="entry name" value="LytTR_DNA-bd_dom"/>
</dbReference>
<dbReference type="GO" id="GO:0003677">
    <property type="term" value="F:DNA binding"/>
    <property type="evidence" value="ECO:0007669"/>
    <property type="project" value="InterPro"/>
</dbReference>
<dbReference type="Pfam" id="PF00072">
    <property type="entry name" value="Response_reg"/>
    <property type="match status" value="1"/>
</dbReference>
<dbReference type="Gene3D" id="2.40.50.1020">
    <property type="entry name" value="LytTr DNA-binding domain"/>
    <property type="match status" value="1"/>
</dbReference>
<dbReference type="Pfam" id="PF04397">
    <property type="entry name" value="LytTR"/>
    <property type="match status" value="1"/>
</dbReference>
<sequence length="248" mass="28592">MRIKLKAILVDDEESARNVLSNLLLRFCPQIEVVDKCTNVLDAVESIKKNQPDVVFLDIEMPNYAGYELVSFFEEVNFDIIFITAYDKFALKAFEISAVDYLLKPIEIDRLKLAVSKLESIRELKNNAKNLEALKDNLKKENLTKIIVRQNGDQEIVDINSIIAIEAQESYSCIHTISNKYMMSKNLKHYESLLAENKSFFRTHKSWLVNLCHLKSYSKSKFEIELQSGIVAKLSKYRIAEFEQAILA</sequence>
<dbReference type="InterPro" id="IPR011006">
    <property type="entry name" value="CheY-like_superfamily"/>
</dbReference>
<organism evidence="5 6">
    <name type="scientific">Vicingus serpentipes</name>
    <dbReference type="NCBI Taxonomy" id="1926625"/>
    <lineage>
        <taxon>Bacteria</taxon>
        <taxon>Pseudomonadati</taxon>
        <taxon>Bacteroidota</taxon>
        <taxon>Flavobacteriia</taxon>
        <taxon>Flavobacteriales</taxon>
        <taxon>Vicingaceae</taxon>
        <taxon>Vicingus</taxon>
    </lineage>
</organism>
<feature type="coiled-coil region" evidence="2">
    <location>
        <begin position="114"/>
        <end position="144"/>
    </location>
</feature>
<evidence type="ECO:0000313" key="6">
    <source>
        <dbReference type="Proteomes" id="UP000321721"/>
    </source>
</evidence>
<dbReference type="EMBL" id="VOOS01000003">
    <property type="protein sequence ID" value="TXB65132.1"/>
    <property type="molecule type" value="Genomic_DNA"/>
</dbReference>
<dbReference type="InterPro" id="IPR046947">
    <property type="entry name" value="LytR-like"/>
</dbReference>
<evidence type="ECO:0000256" key="2">
    <source>
        <dbReference type="SAM" id="Coils"/>
    </source>
</evidence>
<comment type="caution">
    <text evidence="5">The sequence shown here is derived from an EMBL/GenBank/DDBJ whole genome shotgun (WGS) entry which is preliminary data.</text>
</comment>
<dbReference type="PANTHER" id="PTHR37299:SF1">
    <property type="entry name" value="STAGE 0 SPORULATION PROTEIN A HOMOLOG"/>
    <property type="match status" value="1"/>
</dbReference>
<dbReference type="InterPro" id="IPR001789">
    <property type="entry name" value="Sig_transdc_resp-reg_receiver"/>
</dbReference>
<reference evidence="5 6" key="1">
    <citation type="submission" date="2019-08" db="EMBL/GenBank/DDBJ databases">
        <title>Genome of Vicingus serpentipes NCIMB 15042.</title>
        <authorList>
            <person name="Bowman J.P."/>
        </authorList>
    </citation>
    <scope>NUCLEOTIDE SEQUENCE [LARGE SCALE GENOMIC DNA]</scope>
    <source>
        <strain evidence="5 6">NCIMB 15042</strain>
    </source>
</reference>
<dbReference type="OrthoDB" id="2168082at2"/>
<dbReference type="GO" id="GO:0000156">
    <property type="term" value="F:phosphorelay response regulator activity"/>
    <property type="evidence" value="ECO:0007669"/>
    <property type="project" value="InterPro"/>
</dbReference>
<dbReference type="SMART" id="SM00448">
    <property type="entry name" value="REC"/>
    <property type="match status" value="1"/>
</dbReference>
<feature type="modified residue" description="4-aspartylphosphate" evidence="1">
    <location>
        <position position="58"/>
    </location>
</feature>
<proteinExistence type="predicted"/>